<reference evidence="2 3" key="1">
    <citation type="journal article" date="2021" name="Elife">
        <title>Chloroplast acquisition without the gene transfer in kleptoplastic sea slugs, Plakobranchus ocellatus.</title>
        <authorList>
            <person name="Maeda T."/>
            <person name="Takahashi S."/>
            <person name="Yoshida T."/>
            <person name="Shimamura S."/>
            <person name="Takaki Y."/>
            <person name="Nagai Y."/>
            <person name="Toyoda A."/>
            <person name="Suzuki Y."/>
            <person name="Arimoto A."/>
            <person name="Ishii H."/>
            <person name="Satoh N."/>
            <person name="Nishiyama T."/>
            <person name="Hasebe M."/>
            <person name="Maruyama T."/>
            <person name="Minagawa J."/>
            <person name="Obokata J."/>
            <person name="Shigenobu S."/>
        </authorList>
    </citation>
    <scope>NUCLEOTIDE SEQUENCE [LARGE SCALE GENOMIC DNA]</scope>
</reference>
<feature type="domain" description="PiggyBac transposable element-derived protein" evidence="1">
    <location>
        <begin position="1"/>
        <end position="141"/>
    </location>
</feature>
<dbReference type="PANTHER" id="PTHR46599">
    <property type="entry name" value="PIGGYBAC TRANSPOSABLE ELEMENT-DERIVED PROTEIN 4"/>
    <property type="match status" value="1"/>
</dbReference>
<name>A0AAV3ZQB2_9GAST</name>
<organism evidence="2 3">
    <name type="scientific">Plakobranchus ocellatus</name>
    <dbReference type="NCBI Taxonomy" id="259542"/>
    <lineage>
        <taxon>Eukaryota</taxon>
        <taxon>Metazoa</taxon>
        <taxon>Spiralia</taxon>
        <taxon>Lophotrochozoa</taxon>
        <taxon>Mollusca</taxon>
        <taxon>Gastropoda</taxon>
        <taxon>Heterobranchia</taxon>
        <taxon>Euthyneura</taxon>
        <taxon>Panpulmonata</taxon>
        <taxon>Sacoglossa</taxon>
        <taxon>Placobranchoidea</taxon>
        <taxon>Plakobranchidae</taxon>
        <taxon>Plakobranchus</taxon>
    </lineage>
</organism>
<keyword evidence="3" id="KW-1185">Reference proteome</keyword>
<evidence type="ECO:0000259" key="1">
    <source>
        <dbReference type="Pfam" id="PF13843"/>
    </source>
</evidence>
<evidence type="ECO:0000313" key="3">
    <source>
        <dbReference type="Proteomes" id="UP000735302"/>
    </source>
</evidence>
<sequence length="147" mass="17373">MGLVCKPDVKSYWSTNPILETPFFKKMMTCNRFLALLSFFHLVNNENQPTRNDPNRDKLFKTRRLMDHLNTRFPAVYYPEQQLAVDESMMPFRGRVEFRQYLPSKPIRYGLKLYLCCCESSSGYVLLMKFYTGANTTGPEEAMENRW</sequence>
<dbReference type="Proteomes" id="UP000735302">
    <property type="component" value="Unassembled WGS sequence"/>
</dbReference>
<dbReference type="Pfam" id="PF13843">
    <property type="entry name" value="DDE_Tnp_1_7"/>
    <property type="match status" value="1"/>
</dbReference>
<dbReference type="EMBL" id="BLXT01003251">
    <property type="protein sequence ID" value="GFO01256.1"/>
    <property type="molecule type" value="Genomic_DNA"/>
</dbReference>
<dbReference type="AlphaFoldDB" id="A0AAV3ZQB2"/>
<proteinExistence type="predicted"/>
<comment type="caution">
    <text evidence="2">The sequence shown here is derived from an EMBL/GenBank/DDBJ whole genome shotgun (WGS) entry which is preliminary data.</text>
</comment>
<gene>
    <name evidence="2" type="ORF">PoB_002776100</name>
</gene>
<accession>A0AAV3ZQB2</accession>
<evidence type="ECO:0000313" key="2">
    <source>
        <dbReference type="EMBL" id="GFO01256.1"/>
    </source>
</evidence>
<protein>
    <submittedName>
        <fullName evidence="2">PiggyBac transposable element-derived protein 4-like</fullName>
    </submittedName>
</protein>
<dbReference type="PANTHER" id="PTHR46599:SF3">
    <property type="entry name" value="PIGGYBAC TRANSPOSABLE ELEMENT-DERIVED PROTEIN 4"/>
    <property type="match status" value="1"/>
</dbReference>
<dbReference type="InterPro" id="IPR029526">
    <property type="entry name" value="PGBD"/>
</dbReference>